<keyword evidence="2 4" id="KW-0378">Hydrolase</keyword>
<dbReference type="InterPro" id="IPR036380">
    <property type="entry name" value="Isochorismatase-like_sf"/>
</dbReference>
<dbReference type="EC" id="3.-.-.-" evidence="4"/>
<protein>
    <submittedName>
        <fullName evidence="4">Isochorismatase family cysteine hydrolase</fullName>
        <ecNumber evidence="4">3.-.-.-</ecNumber>
    </submittedName>
</protein>
<keyword evidence="5" id="KW-1185">Reference proteome</keyword>
<dbReference type="Gene3D" id="3.40.50.850">
    <property type="entry name" value="Isochorismatase-like"/>
    <property type="match status" value="1"/>
</dbReference>
<dbReference type="SUPFAM" id="SSF52499">
    <property type="entry name" value="Isochorismatase-like hydrolases"/>
    <property type="match status" value="1"/>
</dbReference>
<dbReference type="CDD" id="cd00431">
    <property type="entry name" value="cysteine_hydrolases"/>
    <property type="match status" value="1"/>
</dbReference>
<evidence type="ECO:0000313" key="5">
    <source>
        <dbReference type="Proteomes" id="UP001597040"/>
    </source>
</evidence>
<dbReference type="PANTHER" id="PTHR43540:SF6">
    <property type="entry name" value="ISOCHORISMATASE-LIKE DOMAIN-CONTAINING PROTEIN"/>
    <property type="match status" value="1"/>
</dbReference>
<organism evidence="4 5">
    <name type="scientific">Virgibacillus byunsanensis</name>
    <dbReference type="NCBI Taxonomy" id="570945"/>
    <lineage>
        <taxon>Bacteria</taxon>
        <taxon>Bacillati</taxon>
        <taxon>Bacillota</taxon>
        <taxon>Bacilli</taxon>
        <taxon>Bacillales</taxon>
        <taxon>Bacillaceae</taxon>
        <taxon>Virgibacillus</taxon>
    </lineage>
</organism>
<evidence type="ECO:0000256" key="2">
    <source>
        <dbReference type="ARBA" id="ARBA00022801"/>
    </source>
</evidence>
<proteinExistence type="inferred from homology"/>
<dbReference type="Pfam" id="PF00857">
    <property type="entry name" value="Isochorismatase"/>
    <property type="match status" value="1"/>
</dbReference>
<feature type="domain" description="Isochorismatase-like" evidence="3">
    <location>
        <begin position="6"/>
        <end position="169"/>
    </location>
</feature>
<evidence type="ECO:0000256" key="1">
    <source>
        <dbReference type="ARBA" id="ARBA00006336"/>
    </source>
</evidence>
<dbReference type="InterPro" id="IPR050272">
    <property type="entry name" value="Isochorismatase-like_hydrls"/>
</dbReference>
<dbReference type="GO" id="GO:0016787">
    <property type="term" value="F:hydrolase activity"/>
    <property type="evidence" value="ECO:0007669"/>
    <property type="project" value="UniProtKB-KW"/>
</dbReference>
<dbReference type="InterPro" id="IPR000868">
    <property type="entry name" value="Isochorismatase-like_dom"/>
</dbReference>
<dbReference type="EMBL" id="JBHTKJ010000046">
    <property type="protein sequence ID" value="MFD1039807.1"/>
    <property type="molecule type" value="Genomic_DNA"/>
</dbReference>
<sequence>MNIQESALVLIDLQKESNFGLLQMDEVIKNSKKVIDACRSKNIPIIYTRQINRTDGVALSKGELLQENGQPFYYNSDSENIEILDEIKPNKEDVVIDKYRWSAFFETELNLVLKSMGVKHLIIGGVVTDGCLMTSVFDAYFRDYDIHLIKDISSASNEGAHMASLIIMANWVYNISIYDSNNFMKRINGEEFNKWETTEADVLKFTPENMREIYNQLQLRKEDH</sequence>
<dbReference type="Proteomes" id="UP001597040">
    <property type="component" value="Unassembled WGS sequence"/>
</dbReference>
<reference evidence="5" key="1">
    <citation type="journal article" date="2019" name="Int. J. Syst. Evol. Microbiol.">
        <title>The Global Catalogue of Microorganisms (GCM) 10K type strain sequencing project: providing services to taxonomists for standard genome sequencing and annotation.</title>
        <authorList>
            <consortium name="The Broad Institute Genomics Platform"/>
            <consortium name="The Broad Institute Genome Sequencing Center for Infectious Disease"/>
            <person name="Wu L."/>
            <person name="Ma J."/>
        </authorList>
    </citation>
    <scope>NUCLEOTIDE SEQUENCE [LARGE SCALE GENOMIC DNA]</scope>
    <source>
        <strain evidence="5">CCUG 56754</strain>
    </source>
</reference>
<dbReference type="PANTHER" id="PTHR43540">
    <property type="entry name" value="PEROXYUREIDOACRYLATE/UREIDOACRYLATE AMIDOHYDROLASE-RELATED"/>
    <property type="match status" value="1"/>
</dbReference>
<dbReference type="RefSeq" id="WP_390363459.1">
    <property type="nucleotide sequence ID" value="NZ_JBHTKJ010000046.1"/>
</dbReference>
<comment type="similarity">
    <text evidence="1">Belongs to the isochorismatase family.</text>
</comment>
<accession>A0ABW3LP53</accession>
<gene>
    <name evidence="4" type="ORF">ACFQ3N_15585</name>
</gene>
<name>A0ABW3LP53_9BACI</name>
<evidence type="ECO:0000259" key="3">
    <source>
        <dbReference type="Pfam" id="PF00857"/>
    </source>
</evidence>
<comment type="caution">
    <text evidence="4">The sequence shown here is derived from an EMBL/GenBank/DDBJ whole genome shotgun (WGS) entry which is preliminary data.</text>
</comment>
<evidence type="ECO:0000313" key="4">
    <source>
        <dbReference type="EMBL" id="MFD1039807.1"/>
    </source>
</evidence>